<evidence type="ECO:0000313" key="2">
    <source>
        <dbReference type="Proteomes" id="UP000032871"/>
    </source>
</evidence>
<dbReference type="Proteomes" id="UP000032871">
    <property type="component" value="Unassembled WGS sequence"/>
</dbReference>
<protein>
    <submittedName>
        <fullName evidence="1">Uncharacterized protein</fullName>
    </submittedName>
</protein>
<organism evidence="1 2">
    <name type="scientific">Aggregatibacter segnis ATCC 33393</name>
    <dbReference type="NCBI Taxonomy" id="888057"/>
    <lineage>
        <taxon>Bacteria</taxon>
        <taxon>Pseudomonadati</taxon>
        <taxon>Pseudomonadota</taxon>
        <taxon>Gammaproteobacteria</taxon>
        <taxon>Pasteurellales</taxon>
        <taxon>Pasteurellaceae</taxon>
        <taxon>Aggregatibacter</taxon>
    </lineage>
</organism>
<dbReference type="EMBL" id="AEPS01000005">
    <property type="protein sequence ID" value="EFU67596.1"/>
    <property type="molecule type" value="Genomic_DNA"/>
</dbReference>
<dbReference type="HOGENOM" id="CLU_217083_0_0_6"/>
<gene>
    <name evidence="1" type="ORF">HMPREF9064_0915</name>
</gene>
<proteinExistence type="predicted"/>
<accession>E6KXN3</accession>
<evidence type="ECO:0000313" key="1">
    <source>
        <dbReference type="EMBL" id="EFU67596.1"/>
    </source>
</evidence>
<keyword evidence="2" id="KW-1185">Reference proteome</keyword>
<dbReference type="AlphaFoldDB" id="E6KXN3"/>
<comment type="caution">
    <text evidence="1">The sequence shown here is derived from an EMBL/GenBank/DDBJ whole genome shotgun (WGS) entry which is preliminary data.</text>
</comment>
<sequence length="46" mass="5494">MKLHLEGCLSLFFSLTELLCYCLIRAIAKYDSKNAWIFDRTFNIYQ</sequence>
<name>E6KXN3_9PAST</name>
<reference evidence="1 2" key="1">
    <citation type="submission" date="2010-12" db="EMBL/GenBank/DDBJ databases">
        <authorList>
            <person name="Muzny D."/>
            <person name="Qin X."/>
            <person name="Deng J."/>
            <person name="Jiang H."/>
            <person name="Liu Y."/>
            <person name="Qu J."/>
            <person name="Song X.-Z."/>
            <person name="Zhang L."/>
            <person name="Thornton R."/>
            <person name="Coyle M."/>
            <person name="Francisco L."/>
            <person name="Jackson L."/>
            <person name="Javaid M."/>
            <person name="Korchina V."/>
            <person name="Kovar C."/>
            <person name="Mata R."/>
            <person name="Mathew T."/>
            <person name="Ngo R."/>
            <person name="Nguyen L."/>
            <person name="Nguyen N."/>
            <person name="Okwuonu G."/>
            <person name="Ongeri F."/>
            <person name="Pham C."/>
            <person name="Simmons D."/>
            <person name="Wilczek-Boney K."/>
            <person name="Hale W."/>
            <person name="Jakkamsetti A."/>
            <person name="Pham P."/>
            <person name="Ruth R."/>
            <person name="San Lucas F."/>
            <person name="Warren J."/>
            <person name="Zhang J."/>
            <person name="Zhao Z."/>
            <person name="Zhou C."/>
            <person name="Zhu D."/>
            <person name="Lee S."/>
            <person name="Bess C."/>
            <person name="Blankenburg K."/>
            <person name="Forbes L."/>
            <person name="Fu Q."/>
            <person name="Gubbala S."/>
            <person name="Hirani K."/>
            <person name="Jayaseelan J.C."/>
            <person name="Lara F."/>
            <person name="Munidasa M."/>
            <person name="Palculict T."/>
            <person name="Patil S."/>
            <person name="Pu L.-L."/>
            <person name="Saada N."/>
            <person name="Tang L."/>
            <person name="Weissenberger G."/>
            <person name="Zhu Y."/>
            <person name="Hemphill L."/>
            <person name="Shang Y."/>
            <person name="Youmans B."/>
            <person name="Ayvaz T."/>
            <person name="Ross M."/>
            <person name="Santibanez J."/>
            <person name="Aqrawi P."/>
            <person name="Gross S."/>
            <person name="Joshi V."/>
            <person name="Fowler G."/>
            <person name="Nazareth L."/>
            <person name="Reid J."/>
            <person name="Worley K."/>
            <person name="Petrosino J."/>
            <person name="Highlander S."/>
            <person name="Gibbs R."/>
        </authorList>
    </citation>
    <scope>NUCLEOTIDE SEQUENCE [LARGE SCALE GENOMIC DNA]</scope>
    <source>
        <strain evidence="1 2">ATCC 33393</strain>
    </source>
</reference>